<protein>
    <recommendedName>
        <fullName evidence="3">ABM domain-containing protein</fullName>
    </recommendedName>
</protein>
<dbReference type="AlphaFoldDB" id="A0A6A6D4Z1"/>
<accession>A0A6A6D4Z1</accession>
<sequence>MPITAMFSYPLVAGSDVSDPCRAAEGEMMKDLDTKFEKYSPRHVYFGRQNERPDMLEALITYESANNDKDWSSERKESVEKNNTEADARCHVELNPYDDLEQGLNCPVTEVATFYFSGEPLAEYLNVFSEFRAAAADEKGCGLLASAGGIAEEEMEFNGSKGKAAVFVAGWRSVEAHKDFQNTNTFKEHMPKMMHWIGKVDVCHVSFRRRV</sequence>
<gene>
    <name evidence="1" type="ORF">M409DRAFT_48419</name>
</gene>
<dbReference type="GeneID" id="54564206"/>
<evidence type="ECO:0000313" key="2">
    <source>
        <dbReference type="Proteomes" id="UP000799537"/>
    </source>
</evidence>
<proteinExistence type="predicted"/>
<dbReference type="InterPro" id="IPR011008">
    <property type="entry name" value="Dimeric_a/b-barrel"/>
</dbReference>
<dbReference type="Proteomes" id="UP000799537">
    <property type="component" value="Unassembled WGS sequence"/>
</dbReference>
<reference evidence="1" key="1">
    <citation type="journal article" date="2020" name="Stud. Mycol.">
        <title>101 Dothideomycetes genomes: a test case for predicting lifestyles and emergence of pathogens.</title>
        <authorList>
            <person name="Haridas S."/>
            <person name="Albert R."/>
            <person name="Binder M."/>
            <person name="Bloem J."/>
            <person name="Labutti K."/>
            <person name="Salamov A."/>
            <person name="Andreopoulos B."/>
            <person name="Baker S."/>
            <person name="Barry K."/>
            <person name="Bills G."/>
            <person name="Bluhm B."/>
            <person name="Cannon C."/>
            <person name="Castanera R."/>
            <person name="Culley D."/>
            <person name="Daum C."/>
            <person name="Ezra D."/>
            <person name="Gonzalez J."/>
            <person name="Henrissat B."/>
            <person name="Kuo A."/>
            <person name="Liang C."/>
            <person name="Lipzen A."/>
            <person name="Lutzoni F."/>
            <person name="Magnuson J."/>
            <person name="Mondo S."/>
            <person name="Nolan M."/>
            <person name="Ohm R."/>
            <person name="Pangilinan J."/>
            <person name="Park H.-J."/>
            <person name="Ramirez L."/>
            <person name="Alfaro M."/>
            <person name="Sun H."/>
            <person name="Tritt A."/>
            <person name="Yoshinaga Y."/>
            <person name="Zwiers L.-H."/>
            <person name="Turgeon B."/>
            <person name="Goodwin S."/>
            <person name="Spatafora J."/>
            <person name="Crous P."/>
            <person name="Grigoriev I."/>
        </authorList>
    </citation>
    <scope>NUCLEOTIDE SEQUENCE</scope>
    <source>
        <strain evidence="1">ATCC 36951</strain>
    </source>
</reference>
<evidence type="ECO:0008006" key="3">
    <source>
        <dbReference type="Google" id="ProtNLM"/>
    </source>
</evidence>
<evidence type="ECO:0000313" key="1">
    <source>
        <dbReference type="EMBL" id="KAF2173440.1"/>
    </source>
</evidence>
<dbReference type="Gene3D" id="3.30.70.100">
    <property type="match status" value="1"/>
</dbReference>
<name>A0A6A6D4Z1_ZASCE</name>
<dbReference type="EMBL" id="ML993579">
    <property type="protein sequence ID" value="KAF2173440.1"/>
    <property type="molecule type" value="Genomic_DNA"/>
</dbReference>
<dbReference type="OrthoDB" id="3830579at2759"/>
<dbReference type="RefSeq" id="XP_033674329.1">
    <property type="nucleotide sequence ID" value="XM_033810934.1"/>
</dbReference>
<keyword evidence="2" id="KW-1185">Reference proteome</keyword>
<dbReference type="SUPFAM" id="SSF54909">
    <property type="entry name" value="Dimeric alpha+beta barrel"/>
    <property type="match status" value="1"/>
</dbReference>
<organism evidence="1 2">
    <name type="scientific">Zasmidium cellare ATCC 36951</name>
    <dbReference type="NCBI Taxonomy" id="1080233"/>
    <lineage>
        <taxon>Eukaryota</taxon>
        <taxon>Fungi</taxon>
        <taxon>Dikarya</taxon>
        <taxon>Ascomycota</taxon>
        <taxon>Pezizomycotina</taxon>
        <taxon>Dothideomycetes</taxon>
        <taxon>Dothideomycetidae</taxon>
        <taxon>Mycosphaerellales</taxon>
        <taxon>Mycosphaerellaceae</taxon>
        <taxon>Zasmidium</taxon>
    </lineage>
</organism>